<dbReference type="PANTHER" id="PTHR45745">
    <property type="entry name" value="PHOSPHOMANNOMUTASE 45A"/>
    <property type="match status" value="1"/>
</dbReference>
<accession>C5LCV3</accession>
<dbReference type="SUPFAM" id="SSF53738">
    <property type="entry name" value="Phosphoglucomutase, first 3 domains"/>
    <property type="match status" value="1"/>
</dbReference>
<feature type="non-terminal residue" evidence="4">
    <location>
        <position position="252"/>
    </location>
</feature>
<proteinExistence type="predicted"/>
<feature type="non-terminal residue" evidence="4">
    <location>
        <position position="1"/>
    </location>
</feature>
<evidence type="ECO:0000256" key="3">
    <source>
        <dbReference type="ARBA" id="ARBA00023235"/>
    </source>
</evidence>
<protein>
    <submittedName>
        <fullName evidence="4">Phosphoglucomutase, putative</fullName>
    </submittedName>
</protein>
<evidence type="ECO:0000256" key="2">
    <source>
        <dbReference type="ARBA" id="ARBA00022842"/>
    </source>
</evidence>
<dbReference type="GO" id="GO:0005975">
    <property type="term" value="P:carbohydrate metabolic process"/>
    <property type="evidence" value="ECO:0007669"/>
    <property type="project" value="InterPro"/>
</dbReference>
<keyword evidence="5" id="KW-1185">Reference proteome</keyword>
<evidence type="ECO:0000256" key="1">
    <source>
        <dbReference type="ARBA" id="ARBA00022723"/>
    </source>
</evidence>
<sequence>NSDDVDYIINNNSDDTVFTVSEKQQNGSWFNFSGDEVGLLLGDWQLLMARNRGVPAENCLLLSTIFSSRMLAGLCRYYCCRYVETLPGFNHLTSTSIKLVNDDPDWVHCLAYDESNEFALTLTVPDSDGVSAAAVWCEMANFWRVNKKITMKQRLDQLQQTIGYYVRDNGYYYNPHHSTELGKIFEDLRSGGKYMDILGNSKISHVRDFTRGIDTRGSSGKSSFPVVSECDIITLYFANGLAVTLRSCGKKL</sequence>
<dbReference type="OrthoDB" id="409777at2759"/>
<evidence type="ECO:0000313" key="5">
    <source>
        <dbReference type="Proteomes" id="UP000007800"/>
    </source>
</evidence>
<dbReference type="GeneID" id="9041725"/>
<dbReference type="GO" id="GO:0005634">
    <property type="term" value="C:nucleus"/>
    <property type="evidence" value="ECO:0007669"/>
    <property type="project" value="TreeGrafter"/>
</dbReference>
<dbReference type="GO" id="GO:0046872">
    <property type="term" value="F:metal ion binding"/>
    <property type="evidence" value="ECO:0007669"/>
    <property type="project" value="UniProtKB-KW"/>
</dbReference>
<dbReference type="EMBL" id="GG680932">
    <property type="protein sequence ID" value="EER05441.1"/>
    <property type="molecule type" value="Genomic_DNA"/>
</dbReference>
<dbReference type="GO" id="GO:0006166">
    <property type="term" value="P:purine ribonucleoside salvage"/>
    <property type="evidence" value="ECO:0007669"/>
    <property type="project" value="TreeGrafter"/>
</dbReference>
<reference evidence="4 5" key="1">
    <citation type="submission" date="2008-07" db="EMBL/GenBank/DDBJ databases">
        <authorList>
            <person name="El-Sayed N."/>
            <person name="Caler E."/>
            <person name="Inman J."/>
            <person name="Amedeo P."/>
            <person name="Hass B."/>
            <person name="Wortman J."/>
        </authorList>
    </citation>
    <scope>NUCLEOTIDE SEQUENCE [LARGE SCALE GENOMIC DNA]</scope>
    <source>
        <strain evidence="5">ATCC 50983 / TXsc</strain>
    </source>
</reference>
<dbReference type="InParanoid" id="C5LCV3"/>
<keyword evidence="3" id="KW-0413">Isomerase</keyword>
<dbReference type="RefSeq" id="XP_002773625.1">
    <property type="nucleotide sequence ID" value="XM_002773579.1"/>
</dbReference>
<name>C5LCV3_PERM5</name>
<dbReference type="Gene3D" id="3.40.120.10">
    <property type="entry name" value="Alpha-D-Glucose-1,6-Bisphosphate, subunit A, domain 3"/>
    <property type="match status" value="1"/>
</dbReference>
<keyword evidence="2" id="KW-0460">Magnesium</keyword>
<gene>
    <name evidence="4" type="ORF">Pmar_PMAR014836</name>
</gene>
<organism evidence="5">
    <name type="scientific">Perkinsus marinus (strain ATCC 50983 / TXsc)</name>
    <dbReference type="NCBI Taxonomy" id="423536"/>
    <lineage>
        <taxon>Eukaryota</taxon>
        <taxon>Sar</taxon>
        <taxon>Alveolata</taxon>
        <taxon>Perkinsozoa</taxon>
        <taxon>Perkinsea</taxon>
        <taxon>Perkinsida</taxon>
        <taxon>Perkinsidae</taxon>
        <taxon>Perkinsus</taxon>
    </lineage>
</organism>
<dbReference type="Proteomes" id="UP000007800">
    <property type="component" value="Unassembled WGS sequence"/>
</dbReference>
<evidence type="ECO:0000313" key="4">
    <source>
        <dbReference type="EMBL" id="EER05441.1"/>
    </source>
</evidence>
<dbReference type="GO" id="GO:0008973">
    <property type="term" value="F:phosphopentomutase activity"/>
    <property type="evidence" value="ECO:0007669"/>
    <property type="project" value="TreeGrafter"/>
</dbReference>
<keyword evidence="1" id="KW-0479">Metal-binding</keyword>
<dbReference type="PANTHER" id="PTHR45745:SF1">
    <property type="entry name" value="PHOSPHOGLUCOMUTASE 2B-RELATED"/>
    <property type="match status" value="1"/>
</dbReference>
<dbReference type="AlphaFoldDB" id="C5LCV3"/>
<dbReference type="InterPro" id="IPR016055">
    <property type="entry name" value="A-D-PHexomutase_a/b/a-I/II/III"/>
</dbReference>